<gene>
    <name evidence="5" type="ORF">COLO4_21499</name>
</gene>
<dbReference type="AlphaFoldDB" id="A0A1R3ISY8"/>
<name>A0A1R3ISY8_9ROSI</name>
<organism evidence="5 6">
    <name type="scientific">Corchorus olitorius</name>
    <dbReference type="NCBI Taxonomy" id="93759"/>
    <lineage>
        <taxon>Eukaryota</taxon>
        <taxon>Viridiplantae</taxon>
        <taxon>Streptophyta</taxon>
        <taxon>Embryophyta</taxon>
        <taxon>Tracheophyta</taxon>
        <taxon>Spermatophyta</taxon>
        <taxon>Magnoliopsida</taxon>
        <taxon>eudicotyledons</taxon>
        <taxon>Gunneridae</taxon>
        <taxon>Pentapetalae</taxon>
        <taxon>rosids</taxon>
        <taxon>malvids</taxon>
        <taxon>Malvales</taxon>
        <taxon>Malvaceae</taxon>
        <taxon>Grewioideae</taxon>
        <taxon>Apeibeae</taxon>
        <taxon>Corchorus</taxon>
    </lineage>
</organism>
<dbReference type="Proteomes" id="UP000187203">
    <property type="component" value="Unassembled WGS sequence"/>
</dbReference>
<dbReference type="GO" id="GO:0005634">
    <property type="term" value="C:nucleus"/>
    <property type="evidence" value="ECO:0007669"/>
    <property type="project" value="UniProtKB-SubCell"/>
</dbReference>
<keyword evidence="6" id="KW-1185">Reference proteome</keyword>
<evidence type="ECO:0000256" key="1">
    <source>
        <dbReference type="ARBA" id="ARBA00004123"/>
    </source>
</evidence>
<keyword evidence="2" id="KW-0539">Nucleus</keyword>
<dbReference type="EMBL" id="AWUE01017681">
    <property type="protein sequence ID" value="OMO85687.1"/>
    <property type="molecule type" value="Genomic_DNA"/>
</dbReference>
<accession>A0A1R3ISY8</accession>
<feature type="region of interest" description="Disordered" evidence="3">
    <location>
        <begin position="34"/>
        <end position="54"/>
    </location>
</feature>
<dbReference type="InterPro" id="IPR017930">
    <property type="entry name" value="Myb_dom"/>
</dbReference>
<evidence type="ECO:0000313" key="5">
    <source>
        <dbReference type="EMBL" id="OMO85687.1"/>
    </source>
</evidence>
<proteinExistence type="predicted"/>
<protein>
    <submittedName>
        <fullName evidence="5">Transcription factor MYB12-like protein</fullName>
    </submittedName>
</protein>
<dbReference type="OrthoDB" id="2143914at2759"/>
<evidence type="ECO:0000259" key="4">
    <source>
        <dbReference type="PROSITE" id="PS51294"/>
    </source>
</evidence>
<feature type="domain" description="HTH myb-type" evidence="4">
    <location>
        <begin position="1"/>
        <end position="24"/>
    </location>
</feature>
<evidence type="ECO:0000313" key="6">
    <source>
        <dbReference type="Proteomes" id="UP000187203"/>
    </source>
</evidence>
<comment type="subcellular location">
    <subcellularLocation>
        <location evidence="1">Nucleus</location>
    </subcellularLocation>
</comment>
<reference evidence="6" key="1">
    <citation type="submission" date="2013-09" db="EMBL/GenBank/DDBJ databases">
        <title>Corchorus olitorius genome sequencing.</title>
        <authorList>
            <person name="Alam M."/>
            <person name="Haque M.S."/>
            <person name="Islam M.S."/>
            <person name="Emdad E.M."/>
            <person name="Islam M.M."/>
            <person name="Ahmed B."/>
            <person name="Halim A."/>
            <person name="Hossen Q.M.M."/>
            <person name="Hossain M.Z."/>
            <person name="Ahmed R."/>
            <person name="Khan M.M."/>
            <person name="Islam R."/>
            <person name="Rashid M.M."/>
            <person name="Khan S.A."/>
            <person name="Rahman M.S."/>
            <person name="Alam M."/>
            <person name="Yahiya A.S."/>
            <person name="Khan M.S."/>
            <person name="Azam M.S."/>
            <person name="Haque T."/>
            <person name="Lashkar M.Z.H."/>
            <person name="Akhand A.I."/>
            <person name="Morshed G."/>
            <person name="Roy S."/>
            <person name="Uddin K.S."/>
            <person name="Rabeya T."/>
            <person name="Hossain A.S."/>
            <person name="Chowdhury A."/>
            <person name="Snigdha A.R."/>
            <person name="Mortoza M.S."/>
            <person name="Matin S.A."/>
            <person name="Hoque S.M.E."/>
            <person name="Islam M.K."/>
            <person name="Roy D.K."/>
            <person name="Haider R."/>
            <person name="Moosa M.M."/>
            <person name="Elias S.M."/>
            <person name="Hasan A.M."/>
            <person name="Jahan S."/>
            <person name="Shafiuddin M."/>
            <person name="Mahmood N."/>
            <person name="Shommy N.S."/>
        </authorList>
    </citation>
    <scope>NUCLEOTIDE SEQUENCE [LARGE SCALE GENOMIC DNA]</scope>
    <source>
        <strain evidence="6">cv. O-4</strain>
    </source>
</reference>
<sequence length="76" mass="8806">MIIKGAWTAQEDRILKEQIRVHGEFIKNYWKTQPMKMKPGNSDESKTEAGQRDSDKFFMSNIANDVVPQTFATQDK</sequence>
<feature type="compositionally biased region" description="Basic and acidic residues" evidence="3">
    <location>
        <begin position="41"/>
        <end position="54"/>
    </location>
</feature>
<evidence type="ECO:0000256" key="2">
    <source>
        <dbReference type="ARBA" id="ARBA00023242"/>
    </source>
</evidence>
<comment type="caution">
    <text evidence="5">The sequence shown here is derived from an EMBL/GenBank/DDBJ whole genome shotgun (WGS) entry which is preliminary data.</text>
</comment>
<evidence type="ECO:0000256" key="3">
    <source>
        <dbReference type="SAM" id="MobiDB-lite"/>
    </source>
</evidence>
<dbReference type="PROSITE" id="PS51294">
    <property type="entry name" value="HTH_MYB"/>
    <property type="match status" value="1"/>
</dbReference>